<dbReference type="RefSeq" id="WP_185663561.1">
    <property type="nucleotide sequence ID" value="NZ_JACLAW010000004.1"/>
</dbReference>
<keyword evidence="4" id="KW-1185">Reference proteome</keyword>
<evidence type="ECO:0000313" key="4">
    <source>
        <dbReference type="Proteomes" id="UP000566813"/>
    </source>
</evidence>
<dbReference type="GO" id="GO:0016491">
    <property type="term" value="F:oxidoreductase activity"/>
    <property type="evidence" value="ECO:0007669"/>
    <property type="project" value="UniProtKB-KW"/>
</dbReference>
<dbReference type="PRINTS" id="PR00069">
    <property type="entry name" value="ALDKETRDTASE"/>
</dbReference>
<dbReference type="InterPro" id="IPR023210">
    <property type="entry name" value="NADP_OxRdtase_dom"/>
</dbReference>
<proteinExistence type="predicted"/>
<dbReference type="SUPFAM" id="SSF51430">
    <property type="entry name" value="NAD(P)-linked oxidoreductase"/>
    <property type="match status" value="1"/>
</dbReference>
<accession>A0A7X1KLH4</accession>
<dbReference type="PANTHER" id="PTHR43364">
    <property type="entry name" value="NADH-SPECIFIC METHYLGLYOXAL REDUCTASE-RELATED"/>
    <property type="match status" value="1"/>
</dbReference>
<evidence type="ECO:0000313" key="3">
    <source>
        <dbReference type="EMBL" id="MBC2665308.1"/>
    </source>
</evidence>
<evidence type="ECO:0000259" key="2">
    <source>
        <dbReference type="Pfam" id="PF00248"/>
    </source>
</evidence>
<name>A0A7X1KLH4_9SPHN</name>
<comment type="caution">
    <text evidence="3">The sequence shown here is derived from an EMBL/GenBank/DDBJ whole genome shotgun (WGS) entry which is preliminary data.</text>
</comment>
<dbReference type="GO" id="GO:0005829">
    <property type="term" value="C:cytosol"/>
    <property type="evidence" value="ECO:0007669"/>
    <property type="project" value="TreeGrafter"/>
</dbReference>
<dbReference type="EMBL" id="JACLAW010000004">
    <property type="protein sequence ID" value="MBC2665308.1"/>
    <property type="molecule type" value="Genomic_DNA"/>
</dbReference>
<dbReference type="AlphaFoldDB" id="A0A7X1KLH4"/>
<dbReference type="Proteomes" id="UP000566813">
    <property type="component" value="Unassembled WGS sequence"/>
</dbReference>
<keyword evidence="1" id="KW-0560">Oxidoreductase</keyword>
<dbReference type="InterPro" id="IPR036812">
    <property type="entry name" value="NAD(P)_OxRdtase_dom_sf"/>
</dbReference>
<organism evidence="3 4">
    <name type="scientific">Novosphingobium flavum</name>
    <dbReference type="NCBI Taxonomy" id="1778672"/>
    <lineage>
        <taxon>Bacteria</taxon>
        <taxon>Pseudomonadati</taxon>
        <taxon>Pseudomonadota</taxon>
        <taxon>Alphaproteobacteria</taxon>
        <taxon>Sphingomonadales</taxon>
        <taxon>Sphingomonadaceae</taxon>
        <taxon>Novosphingobium</taxon>
    </lineage>
</organism>
<sequence length="313" mass="33614">MRTRSLGALEVSVVGIGCTNFGRELDAAATREVVAAALAHGITFFDTADSYGDPKTQSETFLGEALRPHRDKVVLATKFGRRIDAERGGAKPAYVRAAVEASLRRLQTDRIDLIQLHIPDPDTPIEETLGALADLRAEGKVREIGGSNLDAAQLGDFTARADAAGLPRFAATQIEYNMLHRREVADIVAECRRSGISLLPFRPLYHGLLTGKYRAGAPVPEGSRIGGKGAERQSQLLSERNLAAVEALTRFAEERGHNLLELAFAWLLAHPEIPSIIAGVSSPRQVASNAAAAAWELDPVSRGELAALLEDIA</sequence>
<dbReference type="InterPro" id="IPR020471">
    <property type="entry name" value="AKR"/>
</dbReference>
<feature type="domain" description="NADP-dependent oxidoreductase" evidence="2">
    <location>
        <begin position="14"/>
        <end position="305"/>
    </location>
</feature>
<gene>
    <name evidence="3" type="ORF">H7F51_07235</name>
</gene>
<dbReference type="InterPro" id="IPR050523">
    <property type="entry name" value="AKR_Detox_Biosynth"/>
</dbReference>
<dbReference type="Pfam" id="PF00248">
    <property type="entry name" value="Aldo_ket_red"/>
    <property type="match status" value="1"/>
</dbReference>
<evidence type="ECO:0000256" key="1">
    <source>
        <dbReference type="ARBA" id="ARBA00023002"/>
    </source>
</evidence>
<dbReference type="Gene3D" id="3.20.20.100">
    <property type="entry name" value="NADP-dependent oxidoreductase domain"/>
    <property type="match status" value="1"/>
</dbReference>
<reference evidence="3 4" key="1">
    <citation type="submission" date="2020-08" db="EMBL/GenBank/DDBJ databases">
        <title>The genome sequence of type strain Novosphingobium flavum NBRC 111647.</title>
        <authorList>
            <person name="Liu Y."/>
        </authorList>
    </citation>
    <scope>NUCLEOTIDE SEQUENCE [LARGE SCALE GENOMIC DNA]</scope>
    <source>
        <strain evidence="3 4">NBRC 111647</strain>
    </source>
</reference>
<protein>
    <submittedName>
        <fullName evidence="3">Aldo/keto reductase</fullName>
    </submittedName>
</protein>
<dbReference type="PANTHER" id="PTHR43364:SF4">
    <property type="entry name" value="NAD(P)-LINKED OXIDOREDUCTASE SUPERFAMILY PROTEIN"/>
    <property type="match status" value="1"/>
</dbReference>